<accession>A0ABT7IGW3</accession>
<keyword evidence="4" id="KW-1185">Reference proteome</keyword>
<evidence type="ECO:0000313" key="3">
    <source>
        <dbReference type="EMBL" id="MDL0433414.1"/>
    </source>
</evidence>
<dbReference type="Pfam" id="PF07963">
    <property type="entry name" value="N_methyl"/>
    <property type="match status" value="1"/>
</dbReference>
<keyword evidence="1" id="KW-0812">Transmembrane</keyword>
<feature type="domain" description="Type IV pilin Tt1218-like" evidence="2">
    <location>
        <begin position="31"/>
        <end position="103"/>
    </location>
</feature>
<dbReference type="Proteomes" id="UP001227964">
    <property type="component" value="Unassembled WGS sequence"/>
</dbReference>
<gene>
    <name evidence="3" type="primary">pilV</name>
    <name evidence="3" type="ORF">QPM17_19925</name>
</gene>
<dbReference type="Pfam" id="PF22150">
    <property type="entry name" value="Tt1218-like"/>
    <property type="match status" value="1"/>
</dbReference>
<dbReference type="InterPro" id="IPR013362">
    <property type="entry name" value="Pilus_4_PilV"/>
</dbReference>
<proteinExistence type="predicted"/>
<keyword evidence="1" id="KW-1133">Transmembrane helix</keyword>
<sequence>MNYRHQQGVGLIEVLVAVLVLAIGLLGLAGLQTQSLRFNNEAYFRTQATLLAMDMADRLRANQETARTNSALYTFTKTETVPTGGKDCTANECTPAEVAAFDFQQWRARVEEVLPGGLVELTPEATGTATPWQGYVIEVEFSSTESATDQIFRYRVRI</sequence>
<keyword evidence="1" id="KW-0472">Membrane</keyword>
<evidence type="ECO:0000259" key="2">
    <source>
        <dbReference type="Pfam" id="PF22150"/>
    </source>
</evidence>
<reference evidence="3 4" key="1">
    <citation type="submission" date="2023-06" db="EMBL/GenBank/DDBJ databases">
        <title>Marinobacter azerbaijanicus a moderately halophilic, isolated from Urmia Lake in Azerbaijan region of Iran.</title>
        <authorList>
            <person name="Sanchez-Porro C."/>
            <person name="Aghdam E.M."/>
            <person name="Saheb S.M."/>
            <person name="Tarhriz V."/>
            <person name="Kazemi E."/>
            <person name="Ammozegar M.A."/>
            <person name="Ventosa A."/>
            <person name="Hejazi M.S."/>
        </authorList>
    </citation>
    <scope>NUCLEOTIDE SEQUENCE [LARGE SCALE GENOMIC DNA]</scope>
    <source>
        <strain evidence="3 4">TBZ242</strain>
    </source>
</reference>
<dbReference type="NCBIfam" id="TIGR02523">
    <property type="entry name" value="type_IV_pilV"/>
    <property type="match status" value="1"/>
</dbReference>
<dbReference type="EMBL" id="JASSVS010000013">
    <property type="protein sequence ID" value="MDL0433414.1"/>
    <property type="molecule type" value="Genomic_DNA"/>
</dbReference>
<evidence type="ECO:0000313" key="4">
    <source>
        <dbReference type="Proteomes" id="UP001227964"/>
    </source>
</evidence>
<feature type="transmembrane region" description="Helical" evidence="1">
    <location>
        <begin position="12"/>
        <end position="31"/>
    </location>
</feature>
<name>A0ABT7IGW3_9GAMM</name>
<evidence type="ECO:0000256" key="1">
    <source>
        <dbReference type="SAM" id="Phobius"/>
    </source>
</evidence>
<dbReference type="InterPro" id="IPR054402">
    <property type="entry name" value="Tt1218-like_dom"/>
</dbReference>
<protein>
    <submittedName>
        <fullName evidence="3">Type IV pilus modification protein PilV</fullName>
    </submittedName>
</protein>
<organism evidence="3 4">
    <name type="scientific">Marinobacter azerbaijanicus</name>
    <dbReference type="NCBI Taxonomy" id="3050455"/>
    <lineage>
        <taxon>Bacteria</taxon>
        <taxon>Pseudomonadati</taxon>
        <taxon>Pseudomonadota</taxon>
        <taxon>Gammaproteobacteria</taxon>
        <taxon>Pseudomonadales</taxon>
        <taxon>Marinobacteraceae</taxon>
        <taxon>Marinobacter</taxon>
    </lineage>
</organism>
<dbReference type="RefSeq" id="WP_285393177.1">
    <property type="nucleotide sequence ID" value="NZ_JASSVS010000013.1"/>
</dbReference>
<comment type="caution">
    <text evidence="3">The sequence shown here is derived from an EMBL/GenBank/DDBJ whole genome shotgun (WGS) entry which is preliminary data.</text>
</comment>
<dbReference type="InterPro" id="IPR012902">
    <property type="entry name" value="N_methyl_site"/>
</dbReference>
<dbReference type="NCBIfam" id="TIGR02532">
    <property type="entry name" value="IV_pilin_GFxxxE"/>
    <property type="match status" value="1"/>
</dbReference>